<feature type="transmembrane region" description="Helical" evidence="1">
    <location>
        <begin position="266"/>
        <end position="289"/>
    </location>
</feature>
<keyword evidence="1" id="KW-0812">Transmembrane</keyword>
<protein>
    <submittedName>
        <fullName evidence="2">Uncharacterized protein</fullName>
    </submittedName>
</protein>
<name>A0A1F6NBE2_9BACT</name>
<dbReference type="Proteomes" id="UP000178726">
    <property type="component" value="Unassembled WGS sequence"/>
</dbReference>
<evidence type="ECO:0000313" key="3">
    <source>
        <dbReference type="Proteomes" id="UP000178726"/>
    </source>
</evidence>
<feature type="transmembrane region" description="Helical" evidence="1">
    <location>
        <begin position="309"/>
        <end position="325"/>
    </location>
</feature>
<comment type="caution">
    <text evidence="2">The sequence shown here is derived from an EMBL/GenBank/DDBJ whole genome shotgun (WGS) entry which is preliminary data.</text>
</comment>
<accession>A0A1F6NBE2</accession>
<feature type="transmembrane region" description="Helical" evidence="1">
    <location>
        <begin position="144"/>
        <end position="161"/>
    </location>
</feature>
<feature type="transmembrane region" description="Helical" evidence="1">
    <location>
        <begin position="96"/>
        <end position="115"/>
    </location>
</feature>
<gene>
    <name evidence="2" type="ORF">A3I29_01745</name>
</gene>
<evidence type="ECO:0000256" key="1">
    <source>
        <dbReference type="SAM" id="Phobius"/>
    </source>
</evidence>
<dbReference type="EMBL" id="MFQK01000009">
    <property type="protein sequence ID" value="OGH81171.1"/>
    <property type="molecule type" value="Genomic_DNA"/>
</dbReference>
<organism evidence="2 3">
    <name type="scientific">Candidatus Magasanikbacteria bacterium RIFCSPLOWO2_02_FULL_44_11</name>
    <dbReference type="NCBI Taxonomy" id="1798689"/>
    <lineage>
        <taxon>Bacteria</taxon>
        <taxon>Candidatus Magasanikiibacteriota</taxon>
    </lineage>
</organism>
<keyword evidence="1" id="KW-1133">Transmembrane helix</keyword>
<proteinExistence type="predicted"/>
<dbReference type="AlphaFoldDB" id="A0A1F6NBE2"/>
<reference evidence="2 3" key="1">
    <citation type="journal article" date="2016" name="Nat. Commun.">
        <title>Thousands of microbial genomes shed light on interconnected biogeochemical processes in an aquifer system.</title>
        <authorList>
            <person name="Anantharaman K."/>
            <person name="Brown C.T."/>
            <person name="Hug L.A."/>
            <person name="Sharon I."/>
            <person name="Castelle C.J."/>
            <person name="Probst A.J."/>
            <person name="Thomas B.C."/>
            <person name="Singh A."/>
            <person name="Wilkins M.J."/>
            <person name="Karaoz U."/>
            <person name="Brodie E.L."/>
            <person name="Williams K.H."/>
            <person name="Hubbard S.S."/>
            <person name="Banfield J.F."/>
        </authorList>
    </citation>
    <scope>NUCLEOTIDE SEQUENCE [LARGE SCALE GENOMIC DNA]</scope>
</reference>
<feature type="transmembrane region" description="Helical" evidence="1">
    <location>
        <begin position="337"/>
        <end position="360"/>
    </location>
</feature>
<feature type="transmembrane region" description="Helical" evidence="1">
    <location>
        <begin position="69"/>
        <end position="90"/>
    </location>
</feature>
<keyword evidence="1" id="KW-0472">Membrane</keyword>
<feature type="transmembrane region" description="Helical" evidence="1">
    <location>
        <begin position="167"/>
        <end position="191"/>
    </location>
</feature>
<sequence length="422" mass="49341">MEIVQIENKEVSVEKIETPIKEESKKGVLFFILKTIKEIIALVFWLYVVSKIFIFDIDIFLIKNFLPDYYWLISYKFLIIISLVAIFWLFTKNKNIIFWSLYIIFYPFIVFFWKLPFFIFKQKSWVLAFAVINSIISFFKSIKYKFIIFAIFMASLTGIFISTNNQILWLACFLILTVLFTVYVRSFILLFKPSSIFQIYIKIFSGIRKHGKSYFGIDENMRNLPTTSFGEKQLEKWTTNLQASVLFNRVCLFSAKKLRDYQNSRLGAVSSVFTIFGLMILTIFSFAVINYGVFKINNGYFELTTAPNFFIFVYYSFNSIFFNSIKEVSPIAPVSQLLSMIKSFFAFFLGAIFISLILTYRNQKRSDELNSAIKGIEEEGASMEGFIREEYKFNSIYEAMAELEKLKSGALQVILKISESIK</sequence>
<evidence type="ECO:0000313" key="2">
    <source>
        <dbReference type="EMBL" id="OGH81171.1"/>
    </source>
</evidence>